<evidence type="ECO:0000256" key="6">
    <source>
        <dbReference type="ARBA" id="ARBA00023080"/>
    </source>
</evidence>
<dbReference type="NCBIfam" id="NF011397">
    <property type="entry name" value="PRK14822.1"/>
    <property type="match status" value="1"/>
</dbReference>
<dbReference type="EMBL" id="JAUSUQ010000022">
    <property type="protein sequence ID" value="MDQ0340876.1"/>
    <property type="molecule type" value="Genomic_DNA"/>
</dbReference>
<comment type="catalytic activity">
    <reaction evidence="7">
        <text>dITP + H2O = dIMP + diphosphate + H(+)</text>
        <dbReference type="Rhea" id="RHEA:28342"/>
        <dbReference type="ChEBI" id="CHEBI:15377"/>
        <dbReference type="ChEBI" id="CHEBI:15378"/>
        <dbReference type="ChEBI" id="CHEBI:33019"/>
        <dbReference type="ChEBI" id="CHEBI:61194"/>
        <dbReference type="ChEBI" id="CHEBI:61382"/>
        <dbReference type="EC" id="3.6.1.66"/>
    </reaction>
</comment>
<evidence type="ECO:0000256" key="2">
    <source>
        <dbReference type="ARBA" id="ARBA00022723"/>
    </source>
</evidence>
<keyword evidence="3 7" id="KW-0547">Nucleotide-binding</keyword>
<comment type="catalytic activity">
    <reaction evidence="7">
        <text>ITP + H2O = IMP + diphosphate + H(+)</text>
        <dbReference type="Rhea" id="RHEA:29399"/>
        <dbReference type="ChEBI" id="CHEBI:15377"/>
        <dbReference type="ChEBI" id="CHEBI:15378"/>
        <dbReference type="ChEBI" id="CHEBI:33019"/>
        <dbReference type="ChEBI" id="CHEBI:58053"/>
        <dbReference type="ChEBI" id="CHEBI:61402"/>
        <dbReference type="EC" id="3.6.1.66"/>
    </reaction>
</comment>
<evidence type="ECO:0000256" key="7">
    <source>
        <dbReference type="HAMAP-Rule" id="MF_01405"/>
    </source>
</evidence>
<feature type="binding site" evidence="7">
    <location>
        <begin position="181"/>
        <end position="182"/>
    </location>
    <ligand>
        <name>substrate</name>
    </ligand>
</feature>
<reference evidence="9 10" key="1">
    <citation type="submission" date="2023-07" db="EMBL/GenBank/DDBJ databases">
        <title>Genomic Encyclopedia of Type Strains, Phase IV (KMG-IV): sequencing the most valuable type-strain genomes for metagenomic binning, comparative biology and taxonomic classification.</title>
        <authorList>
            <person name="Goeker M."/>
        </authorList>
    </citation>
    <scope>NUCLEOTIDE SEQUENCE [LARGE SCALE GENOMIC DNA]</scope>
    <source>
        <strain evidence="9 10">DSM 17740</strain>
    </source>
</reference>
<evidence type="ECO:0000256" key="4">
    <source>
        <dbReference type="ARBA" id="ARBA00022801"/>
    </source>
</evidence>
<organism evidence="9 10">
    <name type="scientific">Caldalkalibacillus uzonensis</name>
    <dbReference type="NCBI Taxonomy" id="353224"/>
    <lineage>
        <taxon>Bacteria</taxon>
        <taxon>Bacillati</taxon>
        <taxon>Bacillota</taxon>
        <taxon>Bacilli</taxon>
        <taxon>Bacillales</taxon>
        <taxon>Bacillaceae</taxon>
        <taxon>Caldalkalibacillus</taxon>
    </lineage>
</organism>
<dbReference type="InterPro" id="IPR029001">
    <property type="entry name" value="ITPase-like_fam"/>
</dbReference>
<feature type="binding site" evidence="7">
    <location>
        <position position="71"/>
    </location>
    <ligand>
        <name>substrate</name>
    </ligand>
</feature>
<feature type="binding site" evidence="7">
    <location>
        <position position="176"/>
    </location>
    <ligand>
        <name>substrate</name>
    </ligand>
</feature>
<keyword evidence="2 7" id="KW-0479">Metal-binding</keyword>
<dbReference type="InterPro" id="IPR020922">
    <property type="entry name" value="dITP/XTP_pyrophosphatase"/>
</dbReference>
<gene>
    <name evidence="9" type="ORF">J2S00_003716</name>
</gene>
<feature type="binding site" evidence="7">
    <location>
        <position position="70"/>
    </location>
    <ligand>
        <name>Mg(2+)</name>
        <dbReference type="ChEBI" id="CHEBI:18420"/>
    </ligand>
</feature>
<dbReference type="EC" id="3.6.1.66" evidence="7"/>
<dbReference type="NCBIfam" id="TIGR00042">
    <property type="entry name" value="RdgB/HAM1 family non-canonical purine NTP pyrophosphatase"/>
    <property type="match status" value="1"/>
</dbReference>
<name>A0ABU0CXG2_9BACI</name>
<dbReference type="SUPFAM" id="SSF52972">
    <property type="entry name" value="ITPase-like"/>
    <property type="match status" value="1"/>
</dbReference>
<dbReference type="CDD" id="cd00515">
    <property type="entry name" value="HAM1"/>
    <property type="match status" value="1"/>
</dbReference>
<comment type="caution">
    <text evidence="7">Lacks conserved residue(s) required for the propagation of feature annotation.</text>
</comment>
<feature type="active site" description="Proton acceptor" evidence="7">
    <location>
        <position position="70"/>
    </location>
</feature>
<keyword evidence="4 7" id="KW-0378">Hydrolase</keyword>
<keyword evidence="6 7" id="KW-0546">Nucleotide metabolism</keyword>
<feature type="binding site" evidence="7">
    <location>
        <begin position="153"/>
        <end position="156"/>
    </location>
    <ligand>
        <name>substrate</name>
    </ligand>
</feature>
<dbReference type="Pfam" id="PF01725">
    <property type="entry name" value="Ham1p_like"/>
    <property type="match status" value="1"/>
</dbReference>
<keyword evidence="10" id="KW-1185">Reference proteome</keyword>
<dbReference type="GO" id="GO:0036220">
    <property type="term" value="F:ITP diphosphatase activity"/>
    <property type="evidence" value="ECO:0007669"/>
    <property type="project" value="UniProtKB-EC"/>
</dbReference>
<dbReference type="Proteomes" id="UP001232445">
    <property type="component" value="Unassembled WGS sequence"/>
</dbReference>
<comment type="cofactor">
    <cofactor evidence="7">
        <name>Mg(2+)</name>
        <dbReference type="ChEBI" id="CHEBI:18420"/>
    </cofactor>
    <text evidence="7">Binds 1 Mg(2+) ion per subunit.</text>
</comment>
<dbReference type="HAMAP" id="MF_01405">
    <property type="entry name" value="Non_canon_purine_NTPase"/>
    <property type="match status" value="1"/>
</dbReference>
<dbReference type="Gene3D" id="3.90.950.10">
    <property type="match status" value="1"/>
</dbReference>
<evidence type="ECO:0000256" key="8">
    <source>
        <dbReference type="RuleBase" id="RU003781"/>
    </source>
</evidence>
<sequence length="200" mass="22013">MNILLATQNRGKQKEYAMLLEPLGIQVLTLEDMPGGIPSVMEDGATFEENALRKAEAYHRHYNLPTLADDSGLVVDALEGRPGVYSARYAGEQASDEANIAKLLADMEKVPPGRRTARFVCVIAYVDGQGSSLIAKGTCEGEIAFEPAGTNGFGYDSVFYLPRYHKTMAELAPEEKNRISHRSHALEAFVKQWSSRHPNV</sequence>
<comment type="catalytic activity">
    <reaction evidence="7">
        <text>XTP + H2O = XMP + diphosphate + H(+)</text>
        <dbReference type="Rhea" id="RHEA:28610"/>
        <dbReference type="ChEBI" id="CHEBI:15377"/>
        <dbReference type="ChEBI" id="CHEBI:15378"/>
        <dbReference type="ChEBI" id="CHEBI:33019"/>
        <dbReference type="ChEBI" id="CHEBI:57464"/>
        <dbReference type="ChEBI" id="CHEBI:61314"/>
        <dbReference type="EC" id="3.6.1.66"/>
    </reaction>
</comment>
<evidence type="ECO:0000256" key="3">
    <source>
        <dbReference type="ARBA" id="ARBA00022741"/>
    </source>
</evidence>
<comment type="function">
    <text evidence="7">Pyrophosphatase that catalyzes the hydrolysis of nucleoside triphosphates to their monophosphate derivatives, with a high preference for the non-canonical purine nucleotides XTP (xanthosine triphosphate), dITP (deoxyinosine triphosphate) and ITP. Seems to function as a house-cleaning enzyme that removes non-canonical purine nucleotides from the nucleotide pool, thus preventing their incorporation into DNA/RNA and avoiding chromosomal lesions.</text>
</comment>
<evidence type="ECO:0000256" key="5">
    <source>
        <dbReference type="ARBA" id="ARBA00022842"/>
    </source>
</evidence>
<comment type="subunit">
    <text evidence="7">Homodimer.</text>
</comment>
<feature type="binding site" evidence="7">
    <location>
        <begin position="7"/>
        <end position="12"/>
    </location>
    <ligand>
        <name>substrate</name>
    </ligand>
</feature>
<dbReference type="InterPro" id="IPR002637">
    <property type="entry name" value="RdgB/HAM1"/>
</dbReference>
<accession>A0ABU0CXG2</accession>
<proteinExistence type="inferred from homology"/>
<evidence type="ECO:0000313" key="9">
    <source>
        <dbReference type="EMBL" id="MDQ0340876.1"/>
    </source>
</evidence>
<dbReference type="PANTHER" id="PTHR11067">
    <property type="entry name" value="INOSINE TRIPHOSPHATE PYROPHOSPHATASE/HAM1 PROTEIN"/>
    <property type="match status" value="1"/>
</dbReference>
<evidence type="ECO:0000256" key="1">
    <source>
        <dbReference type="ARBA" id="ARBA00008023"/>
    </source>
</evidence>
<evidence type="ECO:0000313" key="10">
    <source>
        <dbReference type="Proteomes" id="UP001232445"/>
    </source>
</evidence>
<keyword evidence="5 7" id="KW-0460">Magnesium</keyword>
<comment type="similarity">
    <text evidence="1 7 8">Belongs to the HAM1 NTPase family.</text>
</comment>
<comment type="caution">
    <text evidence="9">The sequence shown here is derived from an EMBL/GenBank/DDBJ whole genome shotgun (WGS) entry which is preliminary data.</text>
</comment>
<dbReference type="PANTHER" id="PTHR11067:SF9">
    <property type="entry name" value="INOSINE TRIPHOSPHATE PYROPHOSPHATASE"/>
    <property type="match status" value="1"/>
</dbReference>
<protein>
    <recommendedName>
        <fullName evidence="7">dITP/XTP pyrophosphatase</fullName>
        <ecNumber evidence="7">3.6.1.66</ecNumber>
    </recommendedName>
    <alternativeName>
        <fullName evidence="7">Non-canonical purine NTP pyrophosphatase</fullName>
    </alternativeName>
    <alternativeName>
        <fullName evidence="7">Non-standard purine NTP pyrophosphatase</fullName>
    </alternativeName>
    <alternativeName>
        <fullName evidence="7">Nucleoside-triphosphate diphosphatase</fullName>
    </alternativeName>
    <alternativeName>
        <fullName evidence="7">Nucleoside-triphosphate pyrophosphatase</fullName>
        <shortName evidence="7">NTPase</shortName>
    </alternativeName>
</protein>